<dbReference type="AlphaFoldDB" id="A0A242M956"/>
<comment type="caution">
    <text evidence="1">The sequence shown here is derived from an EMBL/GenBank/DDBJ whole genome shotgun (WGS) entry which is preliminary data.</text>
</comment>
<proteinExistence type="predicted"/>
<evidence type="ECO:0000313" key="1">
    <source>
        <dbReference type="EMBL" id="OTP67766.1"/>
    </source>
</evidence>
<organism evidence="1 2">
    <name type="scientific">Caballeronia sordidicola</name>
    <name type="common">Burkholderia sordidicola</name>
    <dbReference type="NCBI Taxonomy" id="196367"/>
    <lineage>
        <taxon>Bacteria</taxon>
        <taxon>Pseudomonadati</taxon>
        <taxon>Pseudomonadota</taxon>
        <taxon>Betaproteobacteria</taxon>
        <taxon>Burkholderiales</taxon>
        <taxon>Burkholderiaceae</taxon>
        <taxon>Caballeronia</taxon>
    </lineage>
</organism>
<reference evidence="1 2" key="1">
    <citation type="submission" date="2017-03" db="EMBL/GenBank/DDBJ databases">
        <title>Genome analysis of strain PAMC 26577.</title>
        <authorList>
            <person name="Oh H.-M."/>
            <person name="Yang J.-A."/>
        </authorList>
    </citation>
    <scope>NUCLEOTIDE SEQUENCE [LARGE SCALE GENOMIC DNA]</scope>
    <source>
        <strain evidence="1 2">PAMC 26577</strain>
    </source>
</reference>
<protein>
    <submittedName>
        <fullName evidence="1">Uncharacterized protein</fullName>
    </submittedName>
</protein>
<evidence type="ECO:0000313" key="2">
    <source>
        <dbReference type="Proteomes" id="UP000195221"/>
    </source>
</evidence>
<dbReference type="Proteomes" id="UP000195221">
    <property type="component" value="Unassembled WGS sequence"/>
</dbReference>
<accession>A0A242M956</accession>
<name>A0A242M956_CABSO</name>
<dbReference type="EMBL" id="NBTZ01000148">
    <property type="protein sequence ID" value="OTP67766.1"/>
    <property type="molecule type" value="Genomic_DNA"/>
</dbReference>
<gene>
    <name evidence="1" type="ORF">PAMC26577_35880</name>
</gene>
<sequence length="134" mass="14673">MVVVTPFGAFVVCVMPFQGSVEPGLDAETLIAAHAEDGAALHTAPVRRLAAVLRALRSLLSVYGCPVEGLAIAAATPCQIHPLLPESILAPDELYHYLRLRLLRFFEIRKPHVVVSQAIDVIDRRSKKPKCEPR</sequence>